<organism evidence="1 2">
    <name type="scientific">Herbaspirillum rubrisubalbicans</name>
    <dbReference type="NCBI Taxonomy" id="80842"/>
    <lineage>
        <taxon>Bacteria</taxon>
        <taxon>Pseudomonadati</taxon>
        <taxon>Pseudomonadota</taxon>
        <taxon>Betaproteobacteria</taxon>
        <taxon>Burkholderiales</taxon>
        <taxon>Oxalobacteraceae</taxon>
        <taxon>Herbaspirillum</taxon>
    </lineage>
</organism>
<reference evidence="1 2" key="1">
    <citation type="submission" date="2014-12" db="EMBL/GenBank/DDBJ databases">
        <title>Complete genome sequence of Herbaspirillum rubrisubalbicans Os38.</title>
        <authorList>
            <person name="Chen M."/>
            <person name="An Q."/>
        </authorList>
    </citation>
    <scope>NUCLEOTIDE SEQUENCE [LARGE SCALE GENOMIC DNA]</scope>
    <source>
        <strain evidence="1 2">Os38</strain>
    </source>
</reference>
<evidence type="ECO:0000313" key="2">
    <source>
        <dbReference type="Proteomes" id="UP000248631"/>
    </source>
</evidence>
<accession>A0ABX9BXR0</accession>
<evidence type="ECO:0000313" key="1">
    <source>
        <dbReference type="EMBL" id="RAM62761.1"/>
    </source>
</evidence>
<comment type="caution">
    <text evidence="1">The sequence shown here is derived from an EMBL/GenBank/DDBJ whole genome shotgun (WGS) entry which is preliminary data.</text>
</comment>
<sequence>MGAPGAGGLRHRWAVGVVLAEVNYRAFAQRGRVNVFLSLMVTVEDFSKMAVVDSSRSVLNM</sequence>
<proteinExistence type="predicted"/>
<protein>
    <submittedName>
        <fullName evidence="1">Uncharacterized protein</fullName>
    </submittedName>
</protein>
<dbReference type="Proteomes" id="UP000248631">
    <property type="component" value="Unassembled WGS sequence"/>
</dbReference>
<dbReference type="EMBL" id="JUGD01000024">
    <property type="protein sequence ID" value="RAM62761.1"/>
    <property type="molecule type" value="Genomic_DNA"/>
</dbReference>
<keyword evidence="2" id="KW-1185">Reference proteome</keyword>
<name>A0ABX9BXR0_9BURK</name>
<gene>
    <name evidence="1" type="ORF">RB24_19205</name>
</gene>